<dbReference type="AlphaFoldDB" id="A0A087HGR2"/>
<evidence type="ECO:0000256" key="2">
    <source>
        <dbReference type="ARBA" id="ARBA00022670"/>
    </source>
</evidence>
<evidence type="ECO:0000259" key="4">
    <source>
        <dbReference type="PROSITE" id="PS51767"/>
    </source>
</evidence>
<comment type="similarity">
    <text evidence="1">Belongs to the peptidase A1 family.</text>
</comment>
<gene>
    <name evidence="5" type="ordered locus">AALP_Aa2g114100</name>
</gene>
<dbReference type="SUPFAM" id="SSF50630">
    <property type="entry name" value="Acid proteases"/>
    <property type="match status" value="1"/>
</dbReference>
<evidence type="ECO:0000256" key="1">
    <source>
        <dbReference type="ARBA" id="ARBA00007447"/>
    </source>
</evidence>
<dbReference type="GO" id="GO:0008233">
    <property type="term" value="F:peptidase activity"/>
    <property type="evidence" value="ECO:0007669"/>
    <property type="project" value="UniProtKB-KW"/>
</dbReference>
<evidence type="ECO:0000313" key="6">
    <source>
        <dbReference type="Proteomes" id="UP000029120"/>
    </source>
</evidence>
<keyword evidence="6" id="KW-1185">Reference proteome</keyword>
<dbReference type="Proteomes" id="UP000029120">
    <property type="component" value="Chromosome 2"/>
</dbReference>
<evidence type="ECO:0000256" key="3">
    <source>
        <dbReference type="ARBA" id="ARBA00022801"/>
    </source>
</evidence>
<sequence>MAPRTYGGLAFIAEVYLGSPSIRQYLHVDTGSNLTWTQCFPSSHSFVDHIYPKYSPEDSNTYFDAECETTAKNSTPKFTYYASTGVCSYELTYGDGNLIRGRLAEEMITLQTRNGEFKVVYDVYFGCNDQAVGNQYIGTGILGLGTGKFSIVEKLGSKFSICFGLIMESKPTHNLILGDGANIQGHPTVINTTQGNYMIMLEFILVGAELKALDDPVQVHLDTGTTICHLSGFLFNFIV</sequence>
<dbReference type="Pfam" id="PF14543">
    <property type="entry name" value="TAXi_N"/>
    <property type="match status" value="1"/>
</dbReference>
<keyword evidence="3" id="KW-0378">Hydrolase</keyword>
<dbReference type="InterPro" id="IPR021109">
    <property type="entry name" value="Peptidase_aspartic_dom_sf"/>
</dbReference>
<reference evidence="6" key="1">
    <citation type="journal article" date="2015" name="Nat. Plants">
        <title>Genome expansion of Arabis alpina linked with retrotransposition and reduced symmetric DNA methylation.</title>
        <authorList>
            <person name="Willing E.M."/>
            <person name="Rawat V."/>
            <person name="Mandakova T."/>
            <person name="Maumus F."/>
            <person name="James G.V."/>
            <person name="Nordstroem K.J."/>
            <person name="Becker C."/>
            <person name="Warthmann N."/>
            <person name="Chica C."/>
            <person name="Szarzynska B."/>
            <person name="Zytnicki M."/>
            <person name="Albani M.C."/>
            <person name="Kiefer C."/>
            <person name="Bergonzi S."/>
            <person name="Castaings L."/>
            <person name="Mateos J.L."/>
            <person name="Berns M.C."/>
            <person name="Bujdoso N."/>
            <person name="Piofczyk T."/>
            <person name="de Lorenzo L."/>
            <person name="Barrero-Sicilia C."/>
            <person name="Mateos I."/>
            <person name="Piednoel M."/>
            <person name="Hagmann J."/>
            <person name="Chen-Min-Tao R."/>
            <person name="Iglesias-Fernandez R."/>
            <person name="Schuster S.C."/>
            <person name="Alonso-Blanco C."/>
            <person name="Roudier F."/>
            <person name="Carbonero P."/>
            <person name="Paz-Ares J."/>
            <person name="Davis S.J."/>
            <person name="Pecinka A."/>
            <person name="Quesneville H."/>
            <person name="Colot V."/>
            <person name="Lysak M.A."/>
            <person name="Weigel D."/>
            <person name="Coupland G."/>
            <person name="Schneeberger K."/>
        </authorList>
    </citation>
    <scope>NUCLEOTIDE SEQUENCE [LARGE SCALE GENOMIC DNA]</scope>
    <source>
        <strain evidence="6">cv. Pajares</strain>
    </source>
</reference>
<proteinExistence type="inferred from homology"/>
<dbReference type="InterPro" id="IPR033121">
    <property type="entry name" value="PEPTIDASE_A1"/>
</dbReference>
<dbReference type="EMBL" id="CM002870">
    <property type="protein sequence ID" value="KFK41314.1"/>
    <property type="molecule type" value="Genomic_DNA"/>
</dbReference>
<dbReference type="GO" id="GO:0009555">
    <property type="term" value="P:pollen development"/>
    <property type="evidence" value="ECO:0007669"/>
    <property type="project" value="EnsemblPlants"/>
</dbReference>
<evidence type="ECO:0000313" key="5">
    <source>
        <dbReference type="EMBL" id="KFK41314.1"/>
    </source>
</evidence>
<dbReference type="InterPro" id="IPR032861">
    <property type="entry name" value="TAXi_N"/>
</dbReference>
<organism evidence="5 6">
    <name type="scientific">Arabis alpina</name>
    <name type="common">Alpine rock-cress</name>
    <dbReference type="NCBI Taxonomy" id="50452"/>
    <lineage>
        <taxon>Eukaryota</taxon>
        <taxon>Viridiplantae</taxon>
        <taxon>Streptophyta</taxon>
        <taxon>Embryophyta</taxon>
        <taxon>Tracheophyta</taxon>
        <taxon>Spermatophyta</taxon>
        <taxon>Magnoliopsida</taxon>
        <taxon>eudicotyledons</taxon>
        <taxon>Gunneridae</taxon>
        <taxon>Pentapetalae</taxon>
        <taxon>rosids</taxon>
        <taxon>malvids</taxon>
        <taxon>Brassicales</taxon>
        <taxon>Brassicaceae</taxon>
        <taxon>Arabideae</taxon>
        <taxon>Arabis</taxon>
    </lineage>
</organism>
<dbReference type="InterPro" id="IPR051708">
    <property type="entry name" value="Plant_Aspart_Prot_A1"/>
</dbReference>
<dbReference type="Gramene" id="KFK41314">
    <property type="protein sequence ID" value="KFK41314"/>
    <property type="gene ID" value="AALP_AA2G114100"/>
</dbReference>
<dbReference type="GO" id="GO:0006508">
    <property type="term" value="P:proteolysis"/>
    <property type="evidence" value="ECO:0007669"/>
    <property type="project" value="UniProtKB-KW"/>
</dbReference>
<dbReference type="PANTHER" id="PTHR47967:SF13">
    <property type="entry name" value="ASPARTYL PROTEASE UND-RELATED"/>
    <property type="match status" value="1"/>
</dbReference>
<dbReference type="GO" id="GO:0043067">
    <property type="term" value="P:regulation of programmed cell death"/>
    <property type="evidence" value="ECO:0007669"/>
    <property type="project" value="EnsemblPlants"/>
</dbReference>
<protein>
    <recommendedName>
        <fullName evidence="4">Peptidase A1 domain-containing protein</fullName>
    </recommendedName>
</protein>
<dbReference type="Gene3D" id="2.40.70.10">
    <property type="entry name" value="Acid Proteases"/>
    <property type="match status" value="1"/>
</dbReference>
<keyword evidence="2" id="KW-0645">Protease</keyword>
<dbReference type="GO" id="GO:0005576">
    <property type="term" value="C:extracellular region"/>
    <property type="evidence" value="ECO:0007669"/>
    <property type="project" value="TreeGrafter"/>
</dbReference>
<feature type="domain" description="Peptidase A1" evidence="4">
    <location>
        <begin position="11"/>
        <end position="239"/>
    </location>
</feature>
<name>A0A087HGR2_ARAAL</name>
<dbReference type="OrthoDB" id="595818at2759"/>
<dbReference type="PROSITE" id="PS51767">
    <property type="entry name" value="PEPTIDASE_A1"/>
    <property type="match status" value="1"/>
</dbReference>
<dbReference type="eggNOG" id="KOG1339">
    <property type="taxonomic scope" value="Eukaryota"/>
</dbReference>
<dbReference type="PANTHER" id="PTHR47967">
    <property type="entry name" value="OS07G0603500 PROTEIN-RELATED"/>
    <property type="match status" value="1"/>
</dbReference>
<accession>A0A087HGR2</accession>